<proteinExistence type="predicted"/>
<comment type="caution">
    <text evidence="2">The sequence shown here is derived from an EMBL/GenBank/DDBJ whole genome shotgun (WGS) entry which is preliminary data.</text>
</comment>
<accession>A0A938AZZ6</accession>
<dbReference type="AlphaFoldDB" id="A0A938AZZ6"/>
<dbReference type="EMBL" id="VGLS01000103">
    <property type="protein sequence ID" value="MBM3223167.1"/>
    <property type="molecule type" value="Genomic_DNA"/>
</dbReference>
<dbReference type="Proteomes" id="UP000712673">
    <property type="component" value="Unassembled WGS sequence"/>
</dbReference>
<dbReference type="Pfam" id="PF13414">
    <property type="entry name" value="TPR_11"/>
    <property type="match status" value="1"/>
</dbReference>
<gene>
    <name evidence="2" type="ORF">FJZ47_05095</name>
</gene>
<feature type="repeat" description="TPR" evidence="1">
    <location>
        <begin position="145"/>
        <end position="178"/>
    </location>
</feature>
<dbReference type="PANTHER" id="PTHR44216">
    <property type="entry name" value="PROTEIN O-MANNOSYL-TRANSFERASE TMTC2"/>
    <property type="match status" value="1"/>
</dbReference>
<dbReference type="Gene3D" id="1.25.40.10">
    <property type="entry name" value="Tetratricopeptide repeat domain"/>
    <property type="match status" value="4"/>
</dbReference>
<dbReference type="PROSITE" id="PS50005">
    <property type="entry name" value="TPR"/>
    <property type="match status" value="6"/>
</dbReference>
<dbReference type="InterPro" id="IPR002201">
    <property type="entry name" value="Glyco_trans_9"/>
</dbReference>
<dbReference type="PROSITE" id="PS50293">
    <property type="entry name" value="TPR_REGION"/>
    <property type="match status" value="3"/>
</dbReference>
<feature type="repeat" description="TPR" evidence="1">
    <location>
        <begin position="179"/>
        <end position="212"/>
    </location>
</feature>
<dbReference type="Pfam" id="PF13432">
    <property type="entry name" value="TPR_16"/>
    <property type="match status" value="1"/>
</dbReference>
<evidence type="ECO:0000256" key="1">
    <source>
        <dbReference type="PROSITE-ProRule" id="PRU00339"/>
    </source>
</evidence>
<sequence>MECMTRYSSTHPTWVQARDAQRRGDLGMATRLYRQIIAEEPQHAEALYHLGCLARAQGQVALARVYLRQAAALQPHAAVHGALGEVAAALGDLATATAHYQQARQLDPDGEDVVIRLGDTLQLQGQLAAATACYQQVLQRHPTSTRAYTNLGVVLQAQGQMQAAIDCFRQVLALEPGASEALINLGVALQAQGQMEAAAECLQTAIQRQPTSAVAYNNLGMIRHEQGQFEVALAHYRRAVELKPDYAKAHSNLGALLHAQGQLTGARVHLEHAVRLQPAFLAAYCNLGLVLQAQGDLPAAIATFDKALQHDPHYVPAHWNRAVAWLLGGNFAQGWREYEWRWRRPDSPPPAFTQPRWDGTPFPQQTLLVYAEQGLGDTIQFVRYLPQVAARGGRVVLACQTALQRLLRSCPGVQGLITKDPQAVAAQPFDLYMPLLSLPEMFTPTPEAIPAPTPYVRAEPELVQQWRLRLGTTAALRVGLVWAGNPSHKNDRNRSCRLATLTPLAQIPHVALFSLQTGPAAAQLNQLPPGIVVQDVGRALSDFADTAAVLEHLDLVITVDTAVAHLAGAMGKPVWTLIPFAPDWRWGQHHPQTPWYPTMRLFRQPAPQAWEPVCQDLAAALRALVAQRPTAPASALHPISLISAA</sequence>
<dbReference type="Pfam" id="PF14559">
    <property type="entry name" value="TPR_19"/>
    <property type="match status" value="2"/>
</dbReference>
<dbReference type="SUPFAM" id="SSF53756">
    <property type="entry name" value="UDP-Glycosyltransferase/glycogen phosphorylase"/>
    <property type="match status" value="1"/>
</dbReference>
<dbReference type="InterPro" id="IPR019734">
    <property type="entry name" value="TPR_rpt"/>
</dbReference>
<reference evidence="2" key="1">
    <citation type="submission" date="2019-03" db="EMBL/GenBank/DDBJ databases">
        <title>Lake Tanganyika Metagenome-Assembled Genomes (MAGs).</title>
        <authorList>
            <person name="Tran P."/>
        </authorList>
    </citation>
    <scope>NUCLEOTIDE SEQUENCE</scope>
    <source>
        <strain evidence="2">K_DeepCast_65m_m2_066</strain>
    </source>
</reference>
<dbReference type="SUPFAM" id="SSF48452">
    <property type="entry name" value="TPR-like"/>
    <property type="match status" value="2"/>
</dbReference>
<name>A0A938AZZ6_UNCTE</name>
<dbReference type="Pfam" id="PF00515">
    <property type="entry name" value="TPR_1"/>
    <property type="match status" value="1"/>
</dbReference>
<protein>
    <submittedName>
        <fullName evidence="2">Tetratricopeptide repeat protein</fullName>
    </submittedName>
</protein>
<dbReference type="Gene3D" id="3.40.50.2000">
    <property type="entry name" value="Glycogen Phosphorylase B"/>
    <property type="match status" value="1"/>
</dbReference>
<dbReference type="InterPro" id="IPR011990">
    <property type="entry name" value="TPR-like_helical_dom_sf"/>
</dbReference>
<dbReference type="GO" id="GO:0000030">
    <property type="term" value="F:mannosyltransferase activity"/>
    <property type="evidence" value="ECO:0007669"/>
    <property type="project" value="TreeGrafter"/>
</dbReference>
<dbReference type="Pfam" id="PF01075">
    <property type="entry name" value="Glyco_transf_9"/>
    <property type="match status" value="1"/>
</dbReference>
<dbReference type="InterPro" id="IPR052384">
    <property type="entry name" value="TMTC_O-mannosyltransferase"/>
</dbReference>
<dbReference type="GO" id="GO:0035269">
    <property type="term" value="P:protein O-linked glycosylation via mannose"/>
    <property type="evidence" value="ECO:0007669"/>
    <property type="project" value="TreeGrafter"/>
</dbReference>
<evidence type="ECO:0000313" key="2">
    <source>
        <dbReference type="EMBL" id="MBM3223167.1"/>
    </source>
</evidence>
<dbReference type="SMART" id="SM00028">
    <property type="entry name" value="TPR"/>
    <property type="match status" value="8"/>
</dbReference>
<feature type="repeat" description="TPR" evidence="1">
    <location>
        <begin position="77"/>
        <end position="110"/>
    </location>
</feature>
<feature type="repeat" description="TPR" evidence="1">
    <location>
        <begin position="213"/>
        <end position="246"/>
    </location>
</feature>
<feature type="repeat" description="TPR" evidence="1">
    <location>
        <begin position="281"/>
        <end position="314"/>
    </location>
</feature>
<keyword evidence="1" id="KW-0802">TPR repeat</keyword>
<dbReference type="PANTHER" id="PTHR44216:SF3">
    <property type="entry name" value="PROTEIN O-MANNOSYL-TRANSFERASE TMTC2"/>
    <property type="match status" value="1"/>
</dbReference>
<evidence type="ECO:0000313" key="3">
    <source>
        <dbReference type="Proteomes" id="UP000712673"/>
    </source>
</evidence>
<feature type="repeat" description="TPR" evidence="1">
    <location>
        <begin position="247"/>
        <end position="280"/>
    </location>
</feature>
<organism evidence="2 3">
    <name type="scientific">Tectimicrobiota bacterium</name>
    <dbReference type="NCBI Taxonomy" id="2528274"/>
    <lineage>
        <taxon>Bacteria</taxon>
        <taxon>Pseudomonadati</taxon>
        <taxon>Nitrospinota/Tectimicrobiota group</taxon>
        <taxon>Candidatus Tectimicrobiota</taxon>
    </lineage>
</organism>